<dbReference type="InterPro" id="IPR018060">
    <property type="entry name" value="HTH_AraC"/>
</dbReference>
<feature type="domain" description="Response regulatory" evidence="16">
    <location>
        <begin position="655"/>
        <end position="770"/>
    </location>
</feature>
<dbReference type="InterPro" id="IPR025997">
    <property type="entry name" value="SBP_2_dom"/>
</dbReference>
<dbReference type="SMART" id="SM00387">
    <property type="entry name" value="HATPase_c"/>
    <property type="match status" value="1"/>
</dbReference>
<dbReference type="InterPro" id="IPR036097">
    <property type="entry name" value="HisK_dim/P_sf"/>
</dbReference>
<dbReference type="FunFam" id="3.30.565.10:FF:000037">
    <property type="entry name" value="Hybrid sensor histidine kinase/response regulator"/>
    <property type="match status" value="1"/>
</dbReference>
<keyword evidence="13" id="KW-0812">Transmembrane</keyword>
<dbReference type="GO" id="GO:0003700">
    <property type="term" value="F:DNA-binding transcription factor activity"/>
    <property type="evidence" value="ECO:0007669"/>
    <property type="project" value="InterPro"/>
</dbReference>
<sequence length="904" mass="101140">MLSGCGGKKHDPEYVIGFSQCVGSDLWRKTMMEEIKMELSLHPNATLVYADANGSSKTQIEQVKKMLNDGVDILIISPNEAMPLTPIVEQTYNKGIPVVVIDRKTSSNLYTAYVGADNYEIGKMAGEYAGNVLKGKGNIVEIMGLPGSSPAIERQRGFADGIKRFKDVKVTSQLYGNWLKGTAENQLLKSAASLNNVDMVFAHNDVMAAGARSVINRLRLNHSIKVVGIDALPGNGGGLQMVGSGVLNASMLYPTGGKEAIVTAFRILNKESFSKENNLQSLVIDSSNVQLMKLQWAKVSSQQKDIERQQALLTEQETLFKSQQTVLNITVITLVLAIIFGGLASYSLLENRKINKSLEAKNDEILSQRNKLIEMSAKAEMATEAKLNFFTNISHEFRTPLTLILSPLEDLLNNDKIRSVAGKNLNLIHKNAFRLLRLVNQLIEYRKIEYEKMQVNASPNNLVEFVKDIIDSFQHSAKKRNIDLRLIHTDAQNIDVWFDANMLDKVVFNLLANALKFTGPNGKIHVFIRQDDEYVYVDFQDNGIGMTDDEVLHVFEHFYQADTNSTKGSGLGLSLSKELMLLHHGDLKVSSKKWEGTTFTLTLKTGAEHFAEDEIKREPLNKAELYERSKVYTTDLDETTEIQNTDALRELKEQSVLIIEDNIDLLNYLSAKLSEQYEVYTASSGTAGLDSAYELVPDIIISDVVIPGIIGTELTRRLKSDIRTSHIPIILLTAKGSIEQQIHGIESMADAYIAKPFNYDYLLATAKNLLKNRALLKDHYSSDISTQGKVPMSNSLDKKFLNDFAGIVEQNLSNENFSVDDICKLIGISRVQLYRKVKALLNCSITDYILKRRLKKAKYLLINENYTIAEVTYMVGFATPNYFSTVFKAKYGITPTEFKRSQHI</sequence>
<evidence type="ECO:0000256" key="5">
    <source>
        <dbReference type="ARBA" id="ARBA00022741"/>
    </source>
</evidence>
<dbReference type="Gene3D" id="3.30.565.10">
    <property type="entry name" value="Histidine kinase-like ATPase, C-terminal domain"/>
    <property type="match status" value="1"/>
</dbReference>
<proteinExistence type="predicted"/>
<evidence type="ECO:0000256" key="7">
    <source>
        <dbReference type="ARBA" id="ARBA00022840"/>
    </source>
</evidence>
<evidence type="ECO:0000256" key="1">
    <source>
        <dbReference type="ARBA" id="ARBA00000085"/>
    </source>
</evidence>
<evidence type="ECO:0000313" key="17">
    <source>
        <dbReference type="EMBL" id="RVU00485.1"/>
    </source>
</evidence>
<dbReference type="PROSITE" id="PS50110">
    <property type="entry name" value="RESPONSE_REGULATORY"/>
    <property type="match status" value="1"/>
</dbReference>
<dbReference type="Pfam" id="PF02518">
    <property type="entry name" value="HATPase_c"/>
    <property type="match status" value="1"/>
</dbReference>
<dbReference type="InterPro" id="IPR001789">
    <property type="entry name" value="Sig_transdc_resp-reg_receiver"/>
</dbReference>
<dbReference type="SMART" id="SM00388">
    <property type="entry name" value="HisKA"/>
    <property type="match status" value="1"/>
</dbReference>
<dbReference type="PANTHER" id="PTHR43547">
    <property type="entry name" value="TWO-COMPONENT HISTIDINE KINASE"/>
    <property type="match status" value="1"/>
</dbReference>
<feature type="domain" description="HTH araC/xylS-type" evidence="14">
    <location>
        <begin position="802"/>
        <end position="901"/>
    </location>
</feature>
<dbReference type="PROSITE" id="PS01124">
    <property type="entry name" value="HTH_ARAC_FAMILY_2"/>
    <property type="match status" value="1"/>
</dbReference>
<keyword evidence="4" id="KW-0808">Transferase</keyword>
<dbReference type="Gene3D" id="3.40.50.2300">
    <property type="match status" value="3"/>
</dbReference>
<evidence type="ECO:0000256" key="8">
    <source>
        <dbReference type="ARBA" id="ARBA00023012"/>
    </source>
</evidence>
<feature type="domain" description="Histidine kinase" evidence="15">
    <location>
        <begin position="392"/>
        <end position="607"/>
    </location>
</feature>
<dbReference type="PROSITE" id="PS50109">
    <property type="entry name" value="HIS_KIN"/>
    <property type="match status" value="1"/>
</dbReference>
<dbReference type="SUPFAM" id="SSF53822">
    <property type="entry name" value="Periplasmic binding protein-like I"/>
    <property type="match status" value="1"/>
</dbReference>
<dbReference type="Gene3D" id="1.10.10.60">
    <property type="entry name" value="Homeodomain-like"/>
    <property type="match status" value="1"/>
</dbReference>
<evidence type="ECO:0000256" key="6">
    <source>
        <dbReference type="ARBA" id="ARBA00022777"/>
    </source>
</evidence>
<keyword evidence="7" id="KW-0067">ATP-binding</keyword>
<evidence type="ECO:0000256" key="10">
    <source>
        <dbReference type="ARBA" id="ARBA00023125"/>
    </source>
</evidence>
<dbReference type="Pfam" id="PF00512">
    <property type="entry name" value="HisKA"/>
    <property type="match status" value="1"/>
</dbReference>
<dbReference type="SUPFAM" id="SSF52172">
    <property type="entry name" value="CheY-like"/>
    <property type="match status" value="1"/>
</dbReference>
<keyword evidence="18" id="KW-1185">Reference proteome</keyword>
<keyword evidence="9" id="KW-0805">Transcription regulation</keyword>
<dbReference type="PANTHER" id="PTHR43547:SF2">
    <property type="entry name" value="HYBRID SIGNAL TRANSDUCTION HISTIDINE KINASE C"/>
    <property type="match status" value="1"/>
</dbReference>
<evidence type="ECO:0000259" key="15">
    <source>
        <dbReference type="PROSITE" id="PS50109"/>
    </source>
</evidence>
<dbReference type="PROSITE" id="PS00041">
    <property type="entry name" value="HTH_ARAC_FAMILY_1"/>
    <property type="match status" value="1"/>
</dbReference>
<dbReference type="InterPro" id="IPR018062">
    <property type="entry name" value="HTH_AraC-typ_CS"/>
</dbReference>
<dbReference type="CDD" id="cd06308">
    <property type="entry name" value="PBP1_sensor_kinase-like"/>
    <property type="match status" value="1"/>
</dbReference>
<dbReference type="PRINTS" id="PR00344">
    <property type="entry name" value="BCTRLSENSOR"/>
</dbReference>
<dbReference type="SUPFAM" id="SSF47384">
    <property type="entry name" value="Homodimeric domain of signal transducing histidine kinase"/>
    <property type="match status" value="1"/>
</dbReference>
<evidence type="ECO:0000313" key="18">
    <source>
        <dbReference type="Proteomes" id="UP000282759"/>
    </source>
</evidence>
<dbReference type="InterPro" id="IPR005467">
    <property type="entry name" value="His_kinase_dom"/>
</dbReference>
<keyword evidence="10" id="KW-0238">DNA-binding</keyword>
<dbReference type="AlphaFoldDB" id="A0A437MSB0"/>
<keyword evidence="13" id="KW-1133">Transmembrane helix</keyword>
<name>A0A437MSB0_9SPHI</name>
<dbReference type="SMART" id="SM00448">
    <property type="entry name" value="REC"/>
    <property type="match status" value="1"/>
</dbReference>
<evidence type="ECO:0000259" key="16">
    <source>
        <dbReference type="PROSITE" id="PS50110"/>
    </source>
</evidence>
<dbReference type="EC" id="2.7.13.3" evidence="2"/>
<evidence type="ECO:0000256" key="3">
    <source>
        <dbReference type="ARBA" id="ARBA00022553"/>
    </source>
</evidence>
<protein>
    <recommendedName>
        <fullName evidence="2">histidine kinase</fullName>
        <ecNumber evidence="2">2.7.13.3</ecNumber>
    </recommendedName>
</protein>
<evidence type="ECO:0000256" key="11">
    <source>
        <dbReference type="ARBA" id="ARBA00023163"/>
    </source>
</evidence>
<dbReference type="Pfam" id="PF13407">
    <property type="entry name" value="Peripla_BP_4"/>
    <property type="match status" value="1"/>
</dbReference>
<feature type="transmembrane region" description="Helical" evidence="13">
    <location>
        <begin position="326"/>
        <end position="349"/>
    </location>
</feature>
<dbReference type="InterPro" id="IPR009057">
    <property type="entry name" value="Homeodomain-like_sf"/>
</dbReference>
<evidence type="ECO:0000256" key="12">
    <source>
        <dbReference type="PROSITE-ProRule" id="PRU00169"/>
    </source>
</evidence>
<keyword evidence="3 12" id="KW-0597">Phosphoprotein</keyword>
<evidence type="ECO:0000256" key="13">
    <source>
        <dbReference type="SAM" id="Phobius"/>
    </source>
</evidence>
<dbReference type="Proteomes" id="UP000282759">
    <property type="component" value="Unassembled WGS sequence"/>
</dbReference>
<dbReference type="Pfam" id="PF12833">
    <property type="entry name" value="HTH_18"/>
    <property type="match status" value="1"/>
</dbReference>
<dbReference type="InterPro" id="IPR003661">
    <property type="entry name" value="HisK_dim/P_dom"/>
</dbReference>
<dbReference type="CDD" id="cd00075">
    <property type="entry name" value="HATPase"/>
    <property type="match status" value="1"/>
</dbReference>
<gene>
    <name evidence="17" type="ORF">EOD41_13170</name>
</gene>
<keyword evidence="13" id="KW-0472">Membrane</keyword>
<keyword evidence="11" id="KW-0804">Transcription</keyword>
<comment type="caution">
    <text evidence="17">The sequence shown here is derived from an EMBL/GenBank/DDBJ whole genome shotgun (WGS) entry which is preliminary data.</text>
</comment>
<dbReference type="GO" id="GO:0005524">
    <property type="term" value="F:ATP binding"/>
    <property type="evidence" value="ECO:0007669"/>
    <property type="project" value="UniProtKB-KW"/>
</dbReference>
<dbReference type="GO" id="GO:0000155">
    <property type="term" value="F:phosphorelay sensor kinase activity"/>
    <property type="evidence" value="ECO:0007669"/>
    <property type="project" value="InterPro"/>
</dbReference>
<dbReference type="SUPFAM" id="SSF46689">
    <property type="entry name" value="Homeodomain-like"/>
    <property type="match status" value="1"/>
</dbReference>
<evidence type="ECO:0000256" key="9">
    <source>
        <dbReference type="ARBA" id="ARBA00023015"/>
    </source>
</evidence>
<dbReference type="InterPro" id="IPR004358">
    <property type="entry name" value="Sig_transdc_His_kin-like_C"/>
</dbReference>
<dbReference type="Pfam" id="PF00072">
    <property type="entry name" value="Response_reg"/>
    <property type="match status" value="1"/>
</dbReference>
<dbReference type="OrthoDB" id="9809670at2"/>
<dbReference type="InterPro" id="IPR028082">
    <property type="entry name" value="Peripla_BP_I"/>
</dbReference>
<dbReference type="InterPro" id="IPR003594">
    <property type="entry name" value="HATPase_dom"/>
</dbReference>
<comment type="catalytic activity">
    <reaction evidence="1">
        <text>ATP + protein L-histidine = ADP + protein N-phospho-L-histidine.</text>
        <dbReference type="EC" id="2.7.13.3"/>
    </reaction>
</comment>
<keyword evidence="6" id="KW-0418">Kinase</keyword>
<reference evidence="17 18" key="1">
    <citation type="submission" date="2019-01" db="EMBL/GenBank/DDBJ databases">
        <authorList>
            <person name="Chen W.-M."/>
        </authorList>
    </citation>
    <scope>NUCLEOTIDE SEQUENCE [LARGE SCALE GENOMIC DNA]</scope>
    <source>
        <strain evidence="17 18">YBJ-36</strain>
    </source>
</reference>
<dbReference type="FunFam" id="1.10.287.130:FF:000045">
    <property type="entry name" value="Two-component system sensor histidine kinase/response regulator"/>
    <property type="match status" value="1"/>
</dbReference>
<dbReference type="SMART" id="SM00342">
    <property type="entry name" value="HTH_ARAC"/>
    <property type="match status" value="1"/>
</dbReference>
<dbReference type="GO" id="GO:0043565">
    <property type="term" value="F:sequence-specific DNA binding"/>
    <property type="evidence" value="ECO:0007669"/>
    <property type="project" value="InterPro"/>
</dbReference>
<evidence type="ECO:0000256" key="4">
    <source>
        <dbReference type="ARBA" id="ARBA00022679"/>
    </source>
</evidence>
<evidence type="ECO:0000259" key="14">
    <source>
        <dbReference type="PROSITE" id="PS01124"/>
    </source>
</evidence>
<feature type="modified residue" description="4-aspartylphosphate" evidence="12">
    <location>
        <position position="703"/>
    </location>
</feature>
<dbReference type="EMBL" id="SACK01000005">
    <property type="protein sequence ID" value="RVU00485.1"/>
    <property type="molecule type" value="Genomic_DNA"/>
</dbReference>
<dbReference type="SUPFAM" id="SSF55874">
    <property type="entry name" value="ATPase domain of HSP90 chaperone/DNA topoisomerase II/histidine kinase"/>
    <property type="match status" value="1"/>
</dbReference>
<accession>A0A437MSB0</accession>
<dbReference type="CDD" id="cd00082">
    <property type="entry name" value="HisKA"/>
    <property type="match status" value="1"/>
</dbReference>
<dbReference type="InterPro" id="IPR036890">
    <property type="entry name" value="HATPase_C_sf"/>
</dbReference>
<evidence type="ECO:0000256" key="2">
    <source>
        <dbReference type="ARBA" id="ARBA00012438"/>
    </source>
</evidence>
<dbReference type="Gene3D" id="1.10.287.130">
    <property type="match status" value="1"/>
</dbReference>
<dbReference type="InterPro" id="IPR011006">
    <property type="entry name" value="CheY-like_superfamily"/>
</dbReference>
<keyword evidence="5" id="KW-0547">Nucleotide-binding</keyword>
<keyword evidence="8" id="KW-0902">Two-component regulatory system</keyword>
<organism evidence="17 18">
    <name type="scientific">Mucilaginibacter limnophilus</name>
    <dbReference type="NCBI Taxonomy" id="1932778"/>
    <lineage>
        <taxon>Bacteria</taxon>
        <taxon>Pseudomonadati</taxon>
        <taxon>Bacteroidota</taxon>
        <taxon>Sphingobacteriia</taxon>
        <taxon>Sphingobacteriales</taxon>
        <taxon>Sphingobacteriaceae</taxon>
        <taxon>Mucilaginibacter</taxon>
    </lineage>
</organism>